<keyword evidence="5 7" id="KW-1133">Transmembrane helix</keyword>
<evidence type="ECO:0000256" key="5">
    <source>
        <dbReference type="ARBA" id="ARBA00022989"/>
    </source>
</evidence>
<dbReference type="Gene3D" id="3.30.240.20">
    <property type="entry name" value="bsu07140 like domains"/>
    <property type="match status" value="1"/>
</dbReference>
<evidence type="ECO:0000256" key="1">
    <source>
        <dbReference type="ARBA" id="ARBA00004651"/>
    </source>
</evidence>
<evidence type="ECO:0000313" key="10">
    <source>
        <dbReference type="Proteomes" id="UP000184368"/>
    </source>
</evidence>
<keyword evidence="6 7" id="KW-0472">Membrane</keyword>
<evidence type="ECO:0000256" key="7">
    <source>
        <dbReference type="SAM" id="Phobius"/>
    </source>
</evidence>
<dbReference type="PANTHER" id="PTHR34582">
    <property type="entry name" value="UPF0702 TRANSMEMBRANE PROTEIN YCAP"/>
    <property type="match status" value="1"/>
</dbReference>
<name>A0A1M5EPV6_9BACT</name>
<dbReference type="GO" id="GO:0005886">
    <property type="term" value="C:plasma membrane"/>
    <property type="evidence" value="ECO:0007669"/>
    <property type="project" value="UniProtKB-SubCell"/>
</dbReference>
<dbReference type="RefSeq" id="WP_073045039.1">
    <property type="nucleotide sequence ID" value="NZ_FQUO01000012.1"/>
</dbReference>
<evidence type="ECO:0000256" key="3">
    <source>
        <dbReference type="ARBA" id="ARBA00022475"/>
    </source>
</evidence>
<feature type="transmembrane region" description="Helical" evidence="7">
    <location>
        <begin position="56"/>
        <end position="74"/>
    </location>
</feature>
<protein>
    <recommendedName>
        <fullName evidence="8">YetF C-terminal domain-containing protein</fullName>
    </recommendedName>
</protein>
<dbReference type="Pfam" id="PF04239">
    <property type="entry name" value="DUF421"/>
    <property type="match status" value="1"/>
</dbReference>
<evidence type="ECO:0000259" key="8">
    <source>
        <dbReference type="Pfam" id="PF04239"/>
    </source>
</evidence>
<dbReference type="OrthoDB" id="6538282at2"/>
<keyword evidence="4 7" id="KW-0812">Transmembrane</keyword>
<evidence type="ECO:0000256" key="2">
    <source>
        <dbReference type="ARBA" id="ARBA00006448"/>
    </source>
</evidence>
<dbReference type="AlphaFoldDB" id="A0A1M5EPV6"/>
<gene>
    <name evidence="9" type="ORF">SAMN05444008_112138</name>
</gene>
<dbReference type="Proteomes" id="UP000184368">
    <property type="component" value="Unassembled WGS sequence"/>
</dbReference>
<comment type="similarity">
    <text evidence="2">Belongs to the UPF0702 family.</text>
</comment>
<dbReference type="STRING" id="1302690.BUE76_04590"/>
<evidence type="ECO:0000256" key="4">
    <source>
        <dbReference type="ARBA" id="ARBA00022692"/>
    </source>
</evidence>
<dbReference type="PANTHER" id="PTHR34582:SF6">
    <property type="entry name" value="UPF0702 TRANSMEMBRANE PROTEIN YCAP"/>
    <property type="match status" value="1"/>
</dbReference>
<feature type="domain" description="YetF C-terminal" evidence="8">
    <location>
        <begin position="102"/>
        <end position="178"/>
    </location>
</feature>
<sequence length="228" mass="25522">MKPEEIKLGDWMRMWMGEVPPLFLLEVVVRILIIFVLLIVSMRLLGLRMAAQLNRIEMLALFSLAAAIGVPLQVPDKGLLPAVIIAFVVVSVGKLLAWTAFNNQRFENLTEDNYAILVKDGVVQMKELRQTSLTIDRLNAKLRSLGVKQLGEVKRLYFEAKGSFSLVREQEPKPGLSVLPAFDDAFIKEQEAVGEQVCCTCGTSSKTAGERQEQCTNCKSDEWRPAVR</sequence>
<dbReference type="InterPro" id="IPR007353">
    <property type="entry name" value="DUF421"/>
</dbReference>
<keyword evidence="10" id="KW-1185">Reference proteome</keyword>
<dbReference type="InterPro" id="IPR023090">
    <property type="entry name" value="UPF0702_alpha/beta_dom_sf"/>
</dbReference>
<evidence type="ECO:0000313" key="9">
    <source>
        <dbReference type="EMBL" id="SHF81333.1"/>
    </source>
</evidence>
<proteinExistence type="inferred from homology"/>
<comment type="subcellular location">
    <subcellularLocation>
        <location evidence="1">Cell membrane</location>
        <topology evidence="1">Multi-pass membrane protein</topology>
    </subcellularLocation>
</comment>
<reference evidence="9 10" key="1">
    <citation type="submission" date="2016-11" db="EMBL/GenBank/DDBJ databases">
        <authorList>
            <person name="Jaros S."/>
            <person name="Januszkiewicz K."/>
            <person name="Wedrychowicz H."/>
        </authorList>
    </citation>
    <scope>NUCLEOTIDE SEQUENCE [LARGE SCALE GENOMIC DNA]</scope>
    <source>
        <strain evidence="9 10">DSM 26897</strain>
    </source>
</reference>
<dbReference type="EMBL" id="FQUO01000012">
    <property type="protein sequence ID" value="SHF81333.1"/>
    <property type="molecule type" value="Genomic_DNA"/>
</dbReference>
<feature type="transmembrane region" description="Helical" evidence="7">
    <location>
        <begin position="22"/>
        <end position="44"/>
    </location>
</feature>
<organism evidence="9 10">
    <name type="scientific">Cnuella takakiae</name>
    <dbReference type="NCBI Taxonomy" id="1302690"/>
    <lineage>
        <taxon>Bacteria</taxon>
        <taxon>Pseudomonadati</taxon>
        <taxon>Bacteroidota</taxon>
        <taxon>Chitinophagia</taxon>
        <taxon>Chitinophagales</taxon>
        <taxon>Chitinophagaceae</taxon>
        <taxon>Cnuella</taxon>
    </lineage>
</organism>
<keyword evidence="3" id="KW-1003">Cell membrane</keyword>
<accession>A0A1M5EPV6</accession>
<feature type="transmembrane region" description="Helical" evidence="7">
    <location>
        <begin position="80"/>
        <end position="101"/>
    </location>
</feature>
<evidence type="ECO:0000256" key="6">
    <source>
        <dbReference type="ARBA" id="ARBA00023136"/>
    </source>
</evidence>